<evidence type="ECO:0000256" key="5">
    <source>
        <dbReference type="ARBA" id="ARBA00022989"/>
    </source>
</evidence>
<keyword evidence="3" id="KW-1003">Cell membrane</keyword>
<name>A0ABV6HGF1_9SPHI</name>
<evidence type="ECO:0000313" key="9">
    <source>
        <dbReference type="Proteomes" id="UP001589774"/>
    </source>
</evidence>
<evidence type="ECO:0000256" key="2">
    <source>
        <dbReference type="ARBA" id="ARBA00005811"/>
    </source>
</evidence>
<dbReference type="PANTHER" id="PTHR30558">
    <property type="entry name" value="EXBD MEMBRANE COMPONENT OF PMF-DRIVEN MACROMOLECULE IMPORT SYSTEM"/>
    <property type="match status" value="1"/>
</dbReference>
<keyword evidence="4 7" id="KW-0812">Transmembrane</keyword>
<dbReference type="Pfam" id="PF02472">
    <property type="entry name" value="ExbD"/>
    <property type="match status" value="1"/>
</dbReference>
<evidence type="ECO:0000256" key="6">
    <source>
        <dbReference type="ARBA" id="ARBA00023136"/>
    </source>
</evidence>
<reference evidence="8 9" key="1">
    <citation type="submission" date="2024-09" db="EMBL/GenBank/DDBJ databases">
        <authorList>
            <person name="Sun Q."/>
            <person name="Mori K."/>
        </authorList>
    </citation>
    <scope>NUCLEOTIDE SEQUENCE [LARGE SCALE GENOMIC DNA]</scope>
    <source>
        <strain evidence="8 9">CCM 7765</strain>
    </source>
</reference>
<accession>A0ABV6HGF1</accession>
<sequence length="210" mass="23257">MPKIKVKRASTTIDMTAMCDVSFLLLTFFILTATARQPEPLPVDTPASTVQIKVPDANLGTITVGGDGKVFFGVAGPNIRMRMLERMSEKYSVGFSQKEKERFSLMEGFGVPFKNLKQIIAMDNAERNRAGLQPGIPTDSVGNSPSELHEWIIAARYATKETNNAEMRVAIKGDAKEQYPAIKKVIDILQGQKINKFSLVTNLRTEDYGK</sequence>
<keyword evidence="5" id="KW-1133">Transmembrane helix</keyword>
<comment type="similarity">
    <text evidence="2 7">Belongs to the ExbD/TolR family.</text>
</comment>
<evidence type="ECO:0000256" key="7">
    <source>
        <dbReference type="RuleBase" id="RU003879"/>
    </source>
</evidence>
<evidence type="ECO:0000256" key="3">
    <source>
        <dbReference type="ARBA" id="ARBA00022475"/>
    </source>
</evidence>
<dbReference type="RefSeq" id="WP_013664870.1">
    <property type="nucleotide sequence ID" value="NZ_JBHLWO010000001.1"/>
</dbReference>
<keyword evidence="9" id="KW-1185">Reference proteome</keyword>
<evidence type="ECO:0000256" key="1">
    <source>
        <dbReference type="ARBA" id="ARBA00004162"/>
    </source>
</evidence>
<keyword evidence="6" id="KW-0472">Membrane</keyword>
<dbReference type="Proteomes" id="UP001589774">
    <property type="component" value="Unassembled WGS sequence"/>
</dbReference>
<dbReference type="InterPro" id="IPR003400">
    <property type="entry name" value="ExbD"/>
</dbReference>
<evidence type="ECO:0000256" key="4">
    <source>
        <dbReference type="ARBA" id="ARBA00022692"/>
    </source>
</evidence>
<protein>
    <submittedName>
        <fullName evidence="8">ExbD/TolR family protein</fullName>
    </submittedName>
</protein>
<gene>
    <name evidence="8" type="ORF">ACFFI0_05165</name>
</gene>
<keyword evidence="7" id="KW-0813">Transport</keyword>
<dbReference type="EMBL" id="JBHLWO010000001">
    <property type="protein sequence ID" value="MFC0317684.1"/>
    <property type="molecule type" value="Genomic_DNA"/>
</dbReference>
<dbReference type="PANTHER" id="PTHR30558:SF3">
    <property type="entry name" value="BIOPOLYMER TRANSPORT PROTEIN EXBD-RELATED"/>
    <property type="match status" value="1"/>
</dbReference>
<keyword evidence="7" id="KW-0653">Protein transport</keyword>
<evidence type="ECO:0000313" key="8">
    <source>
        <dbReference type="EMBL" id="MFC0317684.1"/>
    </source>
</evidence>
<comment type="subcellular location">
    <subcellularLocation>
        <location evidence="1">Cell membrane</location>
        <topology evidence="1">Single-pass membrane protein</topology>
    </subcellularLocation>
    <subcellularLocation>
        <location evidence="7">Cell membrane</location>
        <topology evidence="7">Single-pass type II membrane protein</topology>
    </subcellularLocation>
</comment>
<proteinExistence type="inferred from homology"/>
<comment type="caution">
    <text evidence="8">The sequence shown here is derived from an EMBL/GenBank/DDBJ whole genome shotgun (WGS) entry which is preliminary data.</text>
</comment>
<organism evidence="8 9">
    <name type="scientific">Olivibacter oleidegradans</name>
    <dbReference type="NCBI Taxonomy" id="760123"/>
    <lineage>
        <taxon>Bacteria</taxon>
        <taxon>Pseudomonadati</taxon>
        <taxon>Bacteroidota</taxon>
        <taxon>Sphingobacteriia</taxon>
        <taxon>Sphingobacteriales</taxon>
        <taxon>Sphingobacteriaceae</taxon>
        <taxon>Olivibacter</taxon>
    </lineage>
</organism>